<proteinExistence type="predicted"/>
<accession>A0AC61RCN3</accession>
<evidence type="ECO:0000313" key="1">
    <source>
        <dbReference type="EMBL" id="TGY75955.1"/>
    </source>
</evidence>
<evidence type="ECO:0000313" key="2">
    <source>
        <dbReference type="Proteomes" id="UP000306319"/>
    </source>
</evidence>
<sequence>MKPHTFCPIIFIAIIILSAHIPAMAELSPDRLPGTSRQQTDSIGSHPSVTLKTNAILWATTVMNVECEVRFHPHISASLGLAWCPWFFTERFALRNLSIMPEIRWWLKPVQTGHFFGLHLATAWYNVKYGDFRYQDSNRPLLNAGVTYGYRFRLTPRLGIELSIGAGFASLQYDRFHNVNNGALADTRRTTWFGIDRAAISLTYSFTRK</sequence>
<reference evidence="1" key="1">
    <citation type="submission" date="2019-04" db="EMBL/GenBank/DDBJ databases">
        <title>Microbes associate with the intestines of laboratory mice.</title>
        <authorList>
            <person name="Navarre W."/>
            <person name="Wong E."/>
            <person name="Huang K."/>
            <person name="Tropini C."/>
            <person name="Ng K."/>
            <person name="Yu B."/>
        </authorList>
    </citation>
    <scope>NUCLEOTIDE SEQUENCE</scope>
    <source>
        <strain evidence="1">NM04_E33</strain>
    </source>
</reference>
<organism evidence="1 2">
    <name type="scientific">Lepagella muris</name>
    <dbReference type="NCBI Taxonomy" id="3032870"/>
    <lineage>
        <taxon>Bacteria</taxon>
        <taxon>Pseudomonadati</taxon>
        <taxon>Bacteroidota</taxon>
        <taxon>Bacteroidia</taxon>
        <taxon>Bacteroidales</taxon>
        <taxon>Muribaculaceae</taxon>
        <taxon>Lepagella</taxon>
    </lineage>
</organism>
<dbReference type="Proteomes" id="UP000306319">
    <property type="component" value="Unassembled WGS sequence"/>
</dbReference>
<comment type="caution">
    <text evidence="1">The sequence shown here is derived from an EMBL/GenBank/DDBJ whole genome shotgun (WGS) entry which is preliminary data.</text>
</comment>
<dbReference type="EMBL" id="SRYB01000047">
    <property type="protein sequence ID" value="TGY75955.1"/>
    <property type="molecule type" value="Genomic_DNA"/>
</dbReference>
<protein>
    <submittedName>
        <fullName evidence="1">DUF3575 domain-containing protein</fullName>
    </submittedName>
</protein>
<gene>
    <name evidence="1" type="ORF">E5331_19080</name>
</gene>
<keyword evidence="2" id="KW-1185">Reference proteome</keyword>
<name>A0AC61RCN3_9BACT</name>